<dbReference type="PROSITE" id="PS50005">
    <property type="entry name" value="TPR"/>
    <property type="match status" value="7"/>
</dbReference>
<dbReference type="InterPro" id="IPR050498">
    <property type="entry name" value="Ycf3"/>
</dbReference>
<proteinExistence type="predicted"/>
<feature type="repeat" description="TPR" evidence="3">
    <location>
        <begin position="151"/>
        <end position="184"/>
    </location>
</feature>
<dbReference type="Proteomes" id="UP000664317">
    <property type="component" value="Unassembled WGS sequence"/>
</dbReference>
<feature type="chain" id="PRO_5046070965" evidence="4">
    <location>
        <begin position="23"/>
        <end position="398"/>
    </location>
</feature>
<evidence type="ECO:0000256" key="3">
    <source>
        <dbReference type="PROSITE-ProRule" id="PRU00339"/>
    </source>
</evidence>
<dbReference type="Pfam" id="PF13432">
    <property type="entry name" value="TPR_16"/>
    <property type="match status" value="1"/>
</dbReference>
<keyword evidence="2 3" id="KW-0802">TPR repeat</keyword>
<dbReference type="InterPro" id="IPR019734">
    <property type="entry name" value="TPR_rpt"/>
</dbReference>
<name>A0ABS3C2W2_9BACT</name>
<gene>
    <name evidence="5" type="ORF">J0A68_03140</name>
</gene>
<keyword evidence="6" id="KW-1185">Reference proteome</keyword>
<reference evidence="5 6" key="1">
    <citation type="submission" date="2021-03" db="EMBL/GenBank/DDBJ databases">
        <title>novel species isolated from a fishpond in China.</title>
        <authorList>
            <person name="Lu H."/>
            <person name="Cai Z."/>
        </authorList>
    </citation>
    <scope>NUCLEOTIDE SEQUENCE [LARGE SCALE GENOMIC DNA]</scope>
    <source>
        <strain evidence="5 6">H41</strain>
    </source>
</reference>
<feature type="repeat" description="TPR" evidence="3">
    <location>
        <begin position="251"/>
        <end position="284"/>
    </location>
</feature>
<dbReference type="Gene3D" id="1.25.40.10">
    <property type="entry name" value="Tetratricopeptide repeat domain"/>
    <property type="match status" value="4"/>
</dbReference>
<keyword evidence="4" id="KW-0732">Signal</keyword>
<comment type="caution">
    <text evidence="5">The sequence shown here is derived from an EMBL/GenBank/DDBJ whole genome shotgun (WGS) entry which is preliminary data.</text>
</comment>
<evidence type="ECO:0000313" key="6">
    <source>
        <dbReference type="Proteomes" id="UP000664317"/>
    </source>
</evidence>
<dbReference type="InterPro" id="IPR011990">
    <property type="entry name" value="TPR-like_helical_dom_sf"/>
</dbReference>
<feature type="signal peptide" evidence="4">
    <location>
        <begin position="1"/>
        <end position="22"/>
    </location>
</feature>
<dbReference type="PANTHER" id="PTHR44858:SF1">
    <property type="entry name" value="UDP-N-ACETYLGLUCOSAMINE--PEPTIDE N-ACETYLGLUCOSAMINYLTRANSFERASE SPINDLY-RELATED"/>
    <property type="match status" value="1"/>
</dbReference>
<evidence type="ECO:0000256" key="4">
    <source>
        <dbReference type="SAM" id="SignalP"/>
    </source>
</evidence>
<feature type="repeat" description="TPR" evidence="3">
    <location>
        <begin position="285"/>
        <end position="318"/>
    </location>
</feature>
<dbReference type="SMART" id="SM00028">
    <property type="entry name" value="TPR"/>
    <property type="match status" value="8"/>
</dbReference>
<dbReference type="Pfam" id="PF13414">
    <property type="entry name" value="TPR_11"/>
    <property type="match status" value="1"/>
</dbReference>
<dbReference type="EMBL" id="JAFKCT010000001">
    <property type="protein sequence ID" value="MBN7809934.1"/>
    <property type="molecule type" value="Genomic_DNA"/>
</dbReference>
<evidence type="ECO:0000256" key="2">
    <source>
        <dbReference type="ARBA" id="ARBA00022803"/>
    </source>
</evidence>
<sequence length="398" mass="44760">MKTLRVLLILLCIGFDAFSQQAEPSPFQLAQEAFGQQRWEEALPLLDLWIQGHPTDQEAYWMRGQAHQNESKLEEALGDFSSLLTLNPQFAEAYFERGRVRYQLGHYEPAIEDFENFLKTPPGETNRVLYKVTPGSKGVSEVTTLQTVSAEQAYYHLGLCSIELGEYDFAILYLDEAIALDPEEPDFYAEKGRALARLGDNVPAIEAYELALSLNPDHLPAKQGLALVKTGGDEVLLGQLDQVVAEGSGNAQTYKQRGFYRMSHDQDQGAISDFGLAISLDPDDSESYFYRGKTYSRQKKWKEAEADYSAAISLEPENPEYLLARGQSRYVSGQLEEALADFTQTVVLDPDFASGYYHRGITYQRMNRKPEACRELQKAIDLGMEAAVGVWEKVCKQD</sequence>
<dbReference type="SUPFAM" id="SSF48452">
    <property type="entry name" value="TPR-like"/>
    <property type="match status" value="2"/>
</dbReference>
<dbReference type="RefSeq" id="WP_206576725.1">
    <property type="nucleotide sequence ID" value="NZ_JAFKCT010000001.1"/>
</dbReference>
<feature type="repeat" description="TPR" evidence="3">
    <location>
        <begin position="91"/>
        <end position="124"/>
    </location>
</feature>
<accession>A0ABS3C2W2</accession>
<feature type="repeat" description="TPR" evidence="3">
    <location>
        <begin position="319"/>
        <end position="352"/>
    </location>
</feature>
<dbReference type="Pfam" id="PF00515">
    <property type="entry name" value="TPR_1"/>
    <property type="match status" value="1"/>
</dbReference>
<keyword evidence="1" id="KW-0677">Repeat</keyword>
<dbReference type="PROSITE" id="PS50293">
    <property type="entry name" value="TPR_REGION"/>
    <property type="match status" value="2"/>
</dbReference>
<feature type="repeat" description="TPR" evidence="3">
    <location>
        <begin position="57"/>
        <end position="90"/>
    </location>
</feature>
<feature type="repeat" description="TPR" evidence="3">
    <location>
        <begin position="185"/>
        <end position="218"/>
    </location>
</feature>
<evidence type="ECO:0000313" key="5">
    <source>
        <dbReference type="EMBL" id="MBN7809934.1"/>
    </source>
</evidence>
<evidence type="ECO:0000256" key="1">
    <source>
        <dbReference type="ARBA" id="ARBA00022737"/>
    </source>
</evidence>
<protein>
    <submittedName>
        <fullName evidence="5">Tetratricopeptide repeat protein</fullName>
    </submittedName>
</protein>
<dbReference type="Pfam" id="PF13371">
    <property type="entry name" value="TPR_9"/>
    <property type="match status" value="1"/>
</dbReference>
<organism evidence="5 6">
    <name type="scientific">Algoriphagus oliviformis</name>
    <dbReference type="NCBI Taxonomy" id="2811231"/>
    <lineage>
        <taxon>Bacteria</taxon>
        <taxon>Pseudomonadati</taxon>
        <taxon>Bacteroidota</taxon>
        <taxon>Cytophagia</taxon>
        <taxon>Cytophagales</taxon>
        <taxon>Cyclobacteriaceae</taxon>
        <taxon>Algoriphagus</taxon>
    </lineage>
</organism>
<dbReference type="PANTHER" id="PTHR44858">
    <property type="entry name" value="TETRATRICOPEPTIDE REPEAT PROTEIN 6"/>
    <property type="match status" value="1"/>
</dbReference>